<dbReference type="InterPro" id="IPR003673">
    <property type="entry name" value="CoA-Trfase_fam_III"/>
</dbReference>
<sequence>MTEPSTPATTWAGPLAGVRVLDFTRVLAGPAASLALADLGAEVIKVEPPGSGDDTRTFPPIRDGESHYFLSVNRGKKSIVIDLKAPDGLGLAMDLAAKCDVLIENYRPGVMDRLGLGYDALKAINPGLIYCAISGYGMTGPMRDMPSFDIVLQAQSGALYMNAEPGGQPMKLGLPMGDLVGGISGPIGILGALFERTRTGKGRLIDVSLTEGLIGLSAYLPQLAWFTGADPQPQGSQHPNLVPYGVFPASDGSIVVACLTAGFWGNVCRAIERPELADDPRFATLSQRRDAREEINAAVSAFTSRHTVAELVTRFTQLEVPHAPILSVLEALNSPQSKARGVVVEVDHPALGPIPLVNRPIRYADEEQAPVTAPPMLGQDTDAILADLLGLDEDRIAALRAAGTVA</sequence>
<dbReference type="PANTHER" id="PTHR48207">
    <property type="entry name" value="SUCCINATE--HYDROXYMETHYLGLUTARATE COA-TRANSFERASE"/>
    <property type="match status" value="1"/>
</dbReference>
<dbReference type="InterPro" id="IPR050483">
    <property type="entry name" value="CoA-transferase_III_domain"/>
</dbReference>
<dbReference type="InterPro" id="IPR023606">
    <property type="entry name" value="CoA-Trfase_III_dom_1_sf"/>
</dbReference>
<protein>
    <submittedName>
        <fullName evidence="2">CaiB/BaiF CoA-transferase family protein</fullName>
    </submittedName>
</protein>
<accession>A0ABU8SAB2</accession>
<evidence type="ECO:0000313" key="2">
    <source>
        <dbReference type="EMBL" id="MEJ6010907.1"/>
    </source>
</evidence>
<dbReference type="EMBL" id="JBBHJY010000006">
    <property type="protein sequence ID" value="MEJ6010907.1"/>
    <property type="molecule type" value="Genomic_DNA"/>
</dbReference>
<dbReference type="RefSeq" id="WP_339967743.1">
    <property type="nucleotide sequence ID" value="NZ_JBBHJY010000006.1"/>
</dbReference>
<dbReference type="InterPro" id="IPR044855">
    <property type="entry name" value="CoA-Trfase_III_dom3_sf"/>
</dbReference>
<evidence type="ECO:0000256" key="1">
    <source>
        <dbReference type="ARBA" id="ARBA00022679"/>
    </source>
</evidence>
<dbReference type="Gene3D" id="3.40.50.10540">
    <property type="entry name" value="Crotonobetainyl-coa:carnitine coa-transferase, domain 1"/>
    <property type="match status" value="1"/>
</dbReference>
<keyword evidence="3" id="KW-1185">Reference proteome</keyword>
<gene>
    <name evidence="2" type="ORF">WG900_13375</name>
</gene>
<dbReference type="Pfam" id="PF02515">
    <property type="entry name" value="CoA_transf_3"/>
    <property type="match status" value="1"/>
</dbReference>
<organism evidence="2 3">
    <name type="scientific">Novosphingobium aquae</name>
    <dbReference type="NCBI Taxonomy" id="3133435"/>
    <lineage>
        <taxon>Bacteria</taxon>
        <taxon>Pseudomonadati</taxon>
        <taxon>Pseudomonadota</taxon>
        <taxon>Alphaproteobacteria</taxon>
        <taxon>Sphingomonadales</taxon>
        <taxon>Sphingomonadaceae</taxon>
        <taxon>Novosphingobium</taxon>
    </lineage>
</organism>
<keyword evidence="1" id="KW-0808">Transferase</keyword>
<dbReference type="Gene3D" id="3.30.1540.10">
    <property type="entry name" value="formyl-coa transferase, domain 3"/>
    <property type="match status" value="1"/>
</dbReference>
<comment type="caution">
    <text evidence="2">The sequence shown here is derived from an EMBL/GenBank/DDBJ whole genome shotgun (WGS) entry which is preliminary data.</text>
</comment>
<evidence type="ECO:0000313" key="3">
    <source>
        <dbReference type="Proteomes" id="UP001379235"/>
    </source>
</evidence>
<dbReference type="PANTHER" id="PTHR48207:SF3">
    <property type="entry name" value="SUCCINATE--HYDROXYMETHYLGLUTARATE COA-TRANSFERASE"/>
    <property type="match status" value="1"/>
</dbReference>
<name>A0ABU8SAB2_9SPHN</name>
<dbReference type="SUPFAM" id="SSF89796">
    <property type="entry name" value="CoA-transferase family III (CaiB/BaiF)"/>
    <property type="match status" value="1"/>
</dbReference>
<dbReference type="Proteomes" id="UP001379235">
    <property type="component" value="Unassembled WGS sequence"/>
</dbReference>
<reference evidence="2 3" key="1">
    <citation type="submission" date="2024-03" db="EMBL/GenBank/DDBJ databases">
        <authorList>
            <person name="Jo J.-H."/>
        </authorList>
    </citation>
    <scope>NUCLEOTIDE SEQUENCE [LARGE SCALE GENOMIC DNA]</scope>
    <source>
        <strain evidence="2 3">AS3R-12</strain>
    </source>
</reference>
<proteinExistence type="predicted"/>